<feature type="compositionally biased region" description="Gly residues" evidence="2">
    <location>
        <begin position="101"/>
        <end position="111"/>
    </location>
</feature>
<reference evidence="4 5" key="1">
    <citation type="submission" date="2024-01" db="EMBL/GenBank/DDBJ databases">
        <authorList>
            <person name="Allen C."/>
            <person name="Tagirdzhanova G."/>
        </authorList>
    </citation>
    <scope>NUCLEOTIDE SEQUENCE [LARGE SCALE GENOMIC DNA]</scope>
</reference>
<dbReference type="InterPro" id="IPR027417">
    <property type="entry name" value="P-loop_NTPase"/>
</dbReference>
<keyword evidence="1" id="KW-0175">Coiled coil</keyword>
<feature type="region of interest" description="Disordered" evidence="2">
    <location>
        <begin position="205"/>
        <end position="230"/>
    </location>
</feature>
<dbReference type="InterPro" id="IPR056808">
    <property type="entry name" value="HTH_AAA"/>
</dbReference>
<feature type="domain" description="AAA protein C-terminal winged helix" evidence="3">
    <location>
        <begin position="486"/>
        <end position="631"/>
    </location>
</feature>
<feature type="compositionally biased region" description="Acidic residues" evidence="2">
    <location>
        <begin position="214"/>
        <end position="224"/>
    </location>
</feature>
<dbReference type="Proteomes" id="UP001642482">
    <property type="component" value="Unassembled WGS sequence"/>
</dbReference>
<name>A0ABP0CFN1_9PEZI</name>
<evidence type="ECO:0000313" key="4">
    <source>
        <dbReference type="EMBL" id="CAK7230206.1"/>
    </source>
</evidence>
<feature type="coiled-coil region" evidence="1">
    <location>
        <begin position="509"/>
        <end position="543"/>
    </location>
</feature>
<evidence type="ECO:0000256" key="2">
    <source>
        <dbReference type="SAM" id="MobiDB-lite"/>
    </source>
</evidence>
<evidence type="ECO:0000256" key="1">
    <source>
        <dbReference type="SAM" id="Coils"/>
    </source>
</evidence>
<feature type="region of interest" description="Disordered" evidence="2">
    <location>
        <begin position="657"/>
        <end position="698"/>
    </location>
</feature>
<dbReference type="SUPFAM" id="SSF52540">
    <property type="entry name" value="P-loop containing nucleoside triphosphate hydrolases"/>
    <property type="match status" value="1"/>
</dbReference>
<keyword evidence="5" id="KW-1185">Reference proteome</keyword>
<dbReference type="PANTHER" id="PTHR36168">
    <property type="entry name" value="CHROMOSOME 1, WHOLE GENOME SHOTGUN SEQUENCE"/>
    <property type="match status" value="1"/>
</dbReference>
<dbReference type="PANTHER" id="PTHR36168:SF1">
    <property type="entry name" value="ORC1-LIKE AAA ATPASE DOMAIN-CONTAINING PROTEIN"/>
    <property type="match status" value="1"/>
</dbReference>
<accession>A0ABP0CFN1</accession>
<dbReference type="EMBL" id="CAWUHD010000091">
    <property type="protein sequence ID" value="CAK7230206.1"/>
    <property type="molecule type" value="Genomic_DNA"/>
</dbReference>
<feature type="region of interest" description="Disordered" evidence="2">
    <location>
        <begin position="81"/>
        <end position="115"/>
    </location>
</feature>
<feature type="compositionally biased region" description="Basic and acidic residues" evidence="2">
    <location>
        <begin position="660"/>
        <end position="690"/>
    </location>
</feature>
<evidence type="ECO:0000259" key="3">
    <source>
        <dbReference type="Pfam" id="PF24913"/>
    </source>
</evidence>
<evidence type="ECO:0000313" key="5">
    <source>
        <dbReference type="Proteomes" id="UP001642482"/>
    </source>
</evidence>
<proteinExistence type="predicted"/>
<dbReference type="Pfam" id="PF24913">
    <property type="entry name" value="WHD_AAA_fung"/>
    <property type="match status" value="1"/>
</dbReference>
<protein>
    <recommendedName>
        <fullName evidence="3">AAA protein C-terminal winged helix domain-containing protein</fullName>
    </recommendedName>
</protein>
<organism evidence="4 5">
    <name type="scientific">Sporothrix eucalyptigena</name>
    <dbReference type="NCBI Taxonomy" id="1812306"/>
    <lineage>
        <taxon>Eukaryota</taxon>
        <taxon>Fungi</taxon>
        <taxon>Dikarya</taxon>
        <taxon>Ascomycota</taxon>
        <taxon>Pezizomycotina</taxon>
        <taxon>Sordariomycetes</taxon>
        <taxon>Sordariomycetidae</taxon>
        <taxon>Ophiostomatales</taxon>
        <taxon>Ophiostomataceae</taxon>
        <taxon>Sporothrix</taxon>
    </lineage>
</organism>
<comment type="caution">
    <text evidence="4">The sequence shown here is derived from an EMBL/GenBank/DDBJ whole genome shotgun (WGS) entry which is preliminary data.</text>
</comment>
<sequence>MRSLVLSGVRLTHAQAALGARCSLPIVARHGASKASQIAREPWSARALYFSTDDAPSPRGGRSRRRSQLSRYYPLLSVKSSLPENDKSKGDAQRRGQGSSSTGGGNGGSGSGSESTIWQKMLESAATSFASIVMVGIGFGIAGYGYHHYYKNLVLRKMNIAFEPGDPVLELAAMGRDVPKHIAGGALDPQYVHTPRMGARNMLAEEADDKTANDDDIEDSDDGDDGRGNYWIRRPEQQLVNAIVAGWLIGHYHLFIGEKGTGKSSMQLDAMARIDAEGVAMFDAHADLEIFRIRLGKALNYEFNEDYIGSYFSERGPRDTTALLDIERALNKLEKVALQRRNATRPGLRRRPLVIIINQMHLIRDDEDGRDLIELLQQRAEQWAASGLVTMVFNSDDYWVYERFKQLAARLEVHSIQDLSRHQAMVTLKRYRWRHFGERVHDDLASHIYDLVGGRLTFLNRVVRSRDMFRTCRQIMEAEKQWFLSQCWVLGGEMDDDVMDQQKWAAAAMVLAQALVDKEAEELESKRQEAADAANAADAAKKTGSKRALARLDEMPQRTWLPSFELHEAQQIMTRADFIREMDRRNLFTIDSRAQVRASSVPMQWALREICSMPGFRDHLDATVQRIADIESLGRTRELVAKDLVLGGNYELSTIAVPSSKKDEGSGSGKKTEVRFRGWSPHERPPRDPPEPSDCDTT</sequence>
<gene>
    <name evidence="4" type="ORF">SEUCBS140593_007506</name>
</gene>
<feature type="compositionally biased region" description="Basic and acidic residues" evidence="2">
    <location>
        <begin position="84"/>
        <end position="94"/>
    </location>
</feature>